<reference evidence="1 2" key="1">
    <citation type="submission" date="2016-11" db="EMBL/GenBank/DDBJ databases">
        <authorList>
            <person name="Jaros S."/>
            <person name="Januszkiewicz K."/>
            <person name="Wedrychowicz H."/>
        </authorList>
    </citation>
    <scope>NUCLEOTIDE SEQUENCE [LARGE SCALE GENOMIC DNA]</scope>
    <source>
        <strain evidence="1">NCIMB 2154T</strain>
    </source>
</reference>
<protein>
    <submittedName>
        <fullName evidence="1">Probable lipoprotein</fullName>
    </submittedName>
</protein>
<evidence type="ECO:0000313" key="2">
    <source>
        <dbReference type="Proteomes" id="UP000231564"/>
    </source>
</evidence>
<dbReference type="PROSITE" id="PS51257">
    <property type="entry name" value="PROKAR_LIPOPROTEIN"/>
    <property type="match status" value="1"/>
</dbReference>
<organism evidence="1 2">
    <name type="scientific">Tenacibaculum maritimum NCIMB 2154</name>
    <dbReference type="NCBI Taxonomy" id="1349785"/>
    <lineage>
        <taxon>Bacteria</taxon>
        <taxon>Pseudomonadati</taxon>
        <taxon>Bacteroidota</taxon>
        <taxon>Flavobacteriia</taxon>
        <taxon>Flavobacteriales</taxon>
        <taxon>Flavobacteriaceae</taxon>
        <taxon>Tenacibaculum</taxon>
    </lineage>
</organism>
<evidence type="ECO:0000313" key="1">
    <source>
        <dbReference type="EMBL" id="SFZ81019.1"/>
    </source>
</evidence>
<name>A0A2H1E8G6_9FLAO</name>
<accession>A0A2H1E8G6</accession>
<dbReference type="Proteomes" id="UP000231564">
    <property type="component" value="Chromosome MARIT"/>
</dbReference>
<dbReference type="InterPro" id="IPR046732">
    <property type="entry name" value="DUF6624"/>
</dbReference>
<dbReference type="GeneID" id="47722475"/>
<dbReference type="RefSeq" id="WP_100210873.1">
    <property type="nucleotide sequence ID" value="NZ_CP138495.1"/>
</dbReference>
<dbReference type="AlphaFoldDB" id="A0A2H1E8G6"/>
<dbReference type="KEGG" id="tmar:MARIT_0909"/>
<dbReference type="Pfam" id="PF20329">
    <property type="entry name" value="DUF6624"/>
    <property type="match status" value="1"/>
</dbReference>
<dbReference type="EMBL" id="LT634361">
    <property type="protein sequence ID" value="SFZ81019.1"/>
    <property type="molecule type" value="Genomic_DNA"/>
</dbReference>
<dbReference type="STRING" id="1349785.GCA_000509405_00990"/>
<proteinExistence type="predicted"/>
<sequence length="228" mass="26548">MKKIIGILIIGLSLFGCNEKTSDKKKIEQKVEFNQNLADMITVRAKIDQTVARGNPPEKYKIIGLEKWRDYKDSIFRDNKKNLEKVLNEYGFPGIDLVGKQGSFSFWLMVQHCDFDPDFQKEVLQQMKIEVDKGNAIPRNYGLLVDRVNLNTGEKQIYGTQVAYNRKTGQAYPRDLEDSLNVNKRRESVGLEPIKKYLNHMTNNHFQMNKENMIKRGITEPKLYELKK</sequence>
<keyword evidence="1" id="KW-0449">Lipoprotein</keyword>
<gene>
    <name evidence="1" type="ORF">MARIT_0909</name>
</gene>
<keyword evidence="2" id="KW-1185">Reference proteome</keyword>
<dbReference type="OrthoDB" id="1164858at2"/>